<dbReference type="Pfam" id="PF00565">
    <property type="entry name" value="SNase"/>
    <property type="match status" value="1"/>
</dbReference>
<organism evidence="2 3">
    <name type="scientific">Richelia sinica FACHB-800</name>
    <dbReference type="NCBI Taxonomy" id="1357546"/>
    <lineage>
        <taxon>Bacteria</taxon>
        <taxon>Bacillati</taxon>
        <taxon>Cyanobacteriota</taxon>
        <taxon>Cyanophyceae</taxon>
        <taxon>Nostocales</taxon>
        <taxon>Nostocaceae</taxon>
        <taxon>Richelia</taxon>
    </lineage>
</organism>
<protein>
    <recommendedName>
        <fullName evidence="1">TNase-like domain-containing protein</fullName>
    </recommendedName>
</protein>
<evidence type="ECO:0000259" key="1">
    <source>
        <dbReference type="PROSITE" id="PS50830"/>
    </source>
</evidence>
<dbReference type="InterPro" id="IPR016071">
    <property type="entry name" value="Staphylococal_nuclease_OB-fold"/>
</dbReference>
<dbReference type="EMBL" id="CP021056">
    <property type="protein sequence ID" value="QXE23026.1"/>
    <property type="molecule type" value="Genomic_DNA"/>
</dbReference>
<dbReference type="SMART" id="SM00318">
    <property type="entry name" value="SNc"/>
    <property type="match status" value="1"/>
</dbReference>
<dbReference type="Gene3D" id="2.40.50.90">
    <property type="match status" value="1"/>
</dbReference>
<dbReference type="PROSITE" id="PS50830">
    <property type="entry name" value="TNASE_3"/>
    <property type="match status" value="1"/>
</dbReference>
<dbReference type="RefSeq" id="WP_190607977.1">
    <property type="nucleotide sequence ID" value="NZ_CP021056.1"/>
</dbReference>
<dbReference type="KEGG" id="rsin:B6N60_01714"/>
<keyword evidence="3" id="KW-1185">Reference proteome</keyword>
<dbReference type="AlphaFoldDB" id="A0A975Y4B9"/>
<evidence type="ECO:0000313" key="3">
    <source>
        <dbReference type="Proteomes" id="UP000683511"/>
    </source>
</evidence>
<dbReference type="InterPro" id="IPR035437">
    <property type="entry name" value="SNase_OB-fold_sf"/>
</dbReference>
<sequence length="145" mass="15979">MELVNFVLILATIVGVIDKDTIRVTNDEGQTAVVSLACINIPETVPKADRVAATARVKELLPSGTPIVIRTRGITDQKQKLPVGEIFVDNRSVNLRLVEEGQAVVDAVYLDDCDENKTQLLIAEANAKNKRLGLWKYLNPRNSKN</sequence>
<proteinExistence type="predicted"/>
<dbReference type="Proteomes" id="UP000683511">
    <property type="component" value="Chromosome"/>
</dbReference>
<reference evidence="2" key="1">
    <citation type="submission" date="2017-04" db="EMBL/GenBank/DDBJ databases">
        <title>Genome deletions in a multicellular cyanobacterial endosymbiont for morphological adaptation in marine diatoms.</title>
        <authorList>
            <person name="Wang Y."/>
            <person name="Gao H."/>
            <person name="Li R."/>
            <person name="Xu X."/>
        </authorList>
    </citation>
    <scope>NUCLEOTIDE SEQUENCE</scope>
    <source>
        <strain evidence="2">FACHB 800</strain>
    </source>
</reference>
<feature type="domain" description="TNase-like" evidence="1">
    <location>
        <begin position="7"/>
        <end position="137"/>
    </location>
</feature>
<gene>
    <name evidence="2" type="ORF">B6N60_01714</name>
</gene>
<accession>A0A975Y4B9</accession>
<evidence type="ECO:0000313" key="2">
    <source>
        <dbReference type="EMBL" id="QXE23026.1"/>
    </source>
</evidence>
<name>A0A975Y4B9_9NOST</name>
<dbReference type="SUPFAM" id="SSF50199">
    <property type="entry name" value="Staphylococcal nuclease"/>
    <property type="match status" value="1"/>
</dbReference>